<evidence type="ECO:0000313" key="2">
    <source>
        <dbReference type="EMBL" id="QHT93976.1"/>
    </source>
</evidence>
<accession>A0A6C0ING4</accession>
<feature type="compositionally biased region" description="Basic and acidic residues" evidence="1">
    <location>
        <begin position="314"/>
        <end position="328"/>
    </location>
</feature>
<name>A0A6C0ING4_9ZZZZ</name>
<dbReference type="EMBL" id="MN740212">
    <property type="protein sequence ID" value="QHT93976.1"/>
    <property type="molecule type" value="Genomic_DNA"/>
</dbReference>
<organism evidence="2">
    <name type="scientific">viral metagenome</name>
    <dbReference type="NCBI Taxonomy" id="1070528"/>
    <lineage>
        <taxon>unclassified sequences</taxon>
        <taxon>metagenomes</taxon>
        <taxon>organismal metagenomes</taxon>
    </lineage>
</organism>
<feature type="compositionally biased region" description="Basic residues" evidence="1">
    <location>
        <begin position="378"/>
        <end position="392"/>
    </location>
</feature>
<proteinExistence type="predicted"/>
<feature type="region of interest" description="Disordered" evidence="1">
    <location>
        <begin position="314"/>
        <end position="351"/>
    </location>
</feature>
<dbReference type="AlphaFoldDB" id="A0A6C0ING4"/>
<reference evidence="2" key="1">
    <citation type="journal article" date="2020" name="Nature">
        <title>Giant virus diversity and host interactions through global metagenomics.</title>
        <authorList>
            <person name="Schulz F."/>
            <person name="Roux S."/>
            <person name="Paez-Espino D."/>
            <person name="Jungbluth S."/>
            <person name="Walsh D.A."/>
            <person name="Denef V.J."/>
            <person name="McMahon K.D."/>
            <person name="Konstantinidis K.T."/>
            <person name="Eloe-Fadrosh E.A."/>
            <person name="Kyrpides N.C."/>
            <person name="Woyke T."/>
        </authorList>
    </citation>
    <scope>NUCLEOTIDE SEQUENCE</scope>
    <source>
        <strain evidence="2">GVMAG-M-3300024258-14</strain>
    </source>
</reference>
<feature type="region of interest" description="Disordered" evidence="1">
    <location>
        <begin position="367"/>
        <end position="392"/>
    </location>
</feature>
<sequence length="392" mass="44940">MSETSCPDEFKKVINDFINDIKMTFPEYAMIINKYFYGEVRLQNNNATISDEIYDKTFNFCKSKYAPRFFDILYQNTSIFEEDSTEDTEFLPNIYFKNLWTCDISDKTKETIWKYLQLILFSAVGKVDDEGQFGESLKLFEAINDGEFKDKLDETFEGIKNMFEDTKDASGESFDVPNPEDMHEHISGLLKGKLGNLATEIAEEITGDLNIDTENTGSVNDLFSNMIKDPSKLMGIVNKVTNKLEGKIKSGDLKESELLSEATEMMQQMKNMPGMENMQSLFSKMGMDMFGGGKVDTKGTEQQLKRKLKLAKTKERIRAKAEANEKAKQMNTLAQMTQQKEKQEQEQEQLYLQNKISDEELTNMFESNVLVSDSNKPKMSKKSKGKKKNVKK</sequence>
<protein>
    <submittedName>
        <fullName evidence="2">Uncharacterized protein</fullName>
    </submittedName>
</protein>
<evidence type="ECO:0000256" key="1">
    <source>
        <dbReference type="SAM" id="MobiDB-lite"/>
    </source>
</evidence>